<dbReference type="Pfam" id="PF00571">
    <property type="entry name" value="CBS"/>
    <property type="match status" value="2"/>
</dbReference>
<keyword evidence="5" id="KW-1185">Reference proteome</keyword>
<dbReference type="CDD" id="cd04586">
    <property type="entry name" value="CBS_pair_BON_assoc"/>
    <property type="match status" value="1"/>
</dbReference>
<dbReference type="Gene3D" id="3.10.580.10">
    <property type="entry name" value="CBS-domain"/>
    <property type="match status" value="1"/>
</dbReference>
<evidence type="ECO:0000313" key="4">
    <source>
        <dbReference type="EMBL" id="MDP9843652.1"/>
    </source>
</evidence>
<evidence type="ECO:0000256" key="2">
    <source>
        <dbReference type="PROSITE-ProRule" id="PRU00703"/>
    </source>
</evidence>
<dbReference type="EMBL" id="JAUSQU010000001">
    <property type="protein sequence ID" value="MDP9843652.1"/>
    <property type="molecule type" value="Genomic_DNA"/>
</dbReference>
<sequence>MKVGEVMGDTVVAVRPETSFTEMVDAMRRFKVGALTVIDADDHPIGVVSDDDLLLRETDSGGRSISVFDSYKRRQEHRKAAGGTAREVMTTPAITITKDTAVQDAARLMHQHRIKQLPVIDASTGHITGTVCQSDLLKVFIRPAEEIEREVIKVCNQLYINPEKLIVGIEAGVVTLTGQIGFRSQIARLVAAVRGIEGILDVENALTYRSDDLAPIPPFL</sequence>
<proteinExistence type="predicted"/>
<dbReference type="Pfam" id="PF04972">
    <property type="entry name" value="BON"/>
    <property type="match status" value="1"/>
</dbReference>
<feature type="domain" description="CBS" evidence="3">
    <location>
        <begin position="89"/>
        <end position="146"/>
    </location>
</feature>
<reference evidence="4 5" key="1">
    <citation type="submission" date="2023-07" db="EMBL/GenBank/DDBJ databases">
        <title>Sequencing the genomes of 1000 actinobacteria strains.</title>
        <authorList>
            <person name="Klenk H.-P."/>
        </authorList>
    </citation>
    <scope>NUCLEOTIDE SEQUENCE [LARGE SCALE GENOMIC DNA]</scope>
    <source>
        <strain evidence="4 5">DSM 46740</strain>
    </source>
</reference>
<dbReference type="SMART" id="SM00116">
    <property type="entry name" value="CBS"/>
    <property type="match status" value="2"/>
</dbReference>
<dbReference type="Gene3D" id="3.30.1340.30">
    <property type="match status" value="1"/>
</dbReference>
<dbReference type="InterPro" id="IPR046342">
    <property type="entry name" value="CBS_dom_sf"/>
</dbReference>
<dbReference type="InterPro" id="IPR000644">
    <property type="entry name" value="CBS_dom"/>
</dbReference>
<dbReference type="PANTHER" id="PTHR43080:SF29">
    <property type="entry name" value="OS02G0818000 PROTEIN"/>
    <property type="match status" value="1"/>
</dbReference>
<comment type="caution">
    <text evidence="4">The sequence shown here is derived from an EMBL/GenBank/DDBJ whole genome shotgun (WGS) entry which is preliminary data.</text>
</comment>
<dbReference type="SUPFAM" id="SSF54631">
    <property type="entry name" value="CBS-domain pair"/>
    <property type="match status" value="1"/>
</dbReference>
<keyword evidence="1 2" id="KW-0129">CBS domain</keyword>
<evidence type="ECO:0000259" key="3">
    <source>
        <dbReference type="PROSITE" id="PS51371"/>
    </source>
</evidence>
<dbReference type="RefSeq" id="WP_307557945.1">
    <property type="nucleotide sequence ID" value="NZ_JAUSQU010000001.1"/>
</dbReference>
<feature type="domain" description="CBS" evidence="3">
    <location>
        <begin position="7"/>
        <end position="65"/>
    </location>
</feature>
<dbReference type="InterPro" id="IPR017080">
    <property type="entry name" value="UCP036990_CBS_BON"/>
</dbReference>
<accession>A0ABT9QAH1</accession>
<name>A0ABT9QAH1_9ACTN</name>
<protein>
    <submittedName>
        <fullName evidence="4">CBS domain-containing protein</fullName>
    </submittedName>
</protein>
<dbReference type="InterPro" id="IPR051257">
    <property type="entry name" value="Diverse_CBS-Domain"/>
</dbReference>
<dbReference type="PANTHER" id="PTHR43080">
    <property type="entry name" value="CBS DOMAIN-CONTAINING PROTEIN CBSX3, MITOCHONDRIAL"/>
    <property type="match status" value="1"/>
</dbReference>
<dbReference type="Proteomes" id="UP001225356">
    <property type="component" value="Unassembled WGS sequence"/>
</dbReference>
<organism evidence="4 5">
    <name type="scientific">Streptosporangium lutulentum</name>
    <dbReference type="NCBI Taxonomy" id="1461250"/>
    <lineage>
        <taxon>Bacteria</taxon>
        <taxon>Bacillati</taxon>
        <taxon>Actinomycetota</taxon>
        <taxon>Actinomycetes</taxon>
        <taxon>Streptosporangiales</taxon>
        <taxon>Streptosporangiaceae</taxon>
        <taxon>Streptosporangium</taxon>
    </lineage>
</organism>
<dbReference type="PROSITE" id="PS51371">
    <property type="entry name" value="CBS"/>
    <property type="match status" value="2"/>
</dbReference>
<evidence type="ECO:0000256" key="1">
    <source>
        <dbReference type="ARBA" id="ARBA00023122"/>
    </source>
</evidence>
<dbReference type="PIRSF" id="PIRSF036990">
    <property type="entry name" value="UCP036990_CBS_BON"/>
    <property type="match status" value="1"/>
</dbReference>
<evidence type="ECO:0000313" key="5">
    <source>
        <dbReference type="Proteomes" id="UP001225356"/>
    </source>
</evidence>
<dbReference type="InterPro" id="IPR007055">
    <property type="entry name" value="BON_dom"/>
</dbReference>
<gene>
    <name evidence="4" type="ORF">J2853_002863</name>
</gene>